<dbReference type="InterPro" id="IPR001579">
    <property type="entry name" value="Glyco_hydro_18_chit_AS"/>
</dbReference>
<gene>
    <name evidence="12" type="primary">CHT2_4</name>
    <name evidence="12" type="ORF">AAF712_009262</name>
</gene>
<comment type="catalytic activity">
    <reaction evidence="1">
        <text>Random endo-hydrolysis of N-acetyl-beta-D-glucosaminide (1-&gt;4)-beta-linkages in chitin and chitodextrins.</text>
        <dbReference type="EC" id="3.2.1.14"/>
    </reaction>
</comment>
<evidence type="ECO:0000256" key="9">
    <source>
        <dbReference type="RuleBase" id="RU004453"/>
    </source>
</evidence>
<organism evidence="12 13">
    <name type="scientific">Marasmius tenuissimus</name>
    <dbReference type="NCBI Taxonomy" id="585030"/>
    <lineage>
        <taxon>Eukaryota</taxon>
        <taxon>Fungi</taxon>
        <taxon>Dikarya</taxon>
        <taxon>Basidiomycota</taxon>
        <taxon>Agaricomycotina</taxon>
        <taxon>Agaricomycetes</taxon>
        <taxon>Agaricomycetidae</taxon>
        <taxon>Agaricales</taxon>
        <taxon>Marasmiineae</taxon>
        <taxon>Marasmiaceae</taxon>
        <taxon>Marasmius</taxon>
    </lineage>
</organism>
<keyword evidence="6 8" id="KW-0326">Glycosidase</keyword>
<dbReference type="Proteomes" id="UP001437256">
    <property type="component" value="Unassembled WGS sequence"/>
</dbReference>
<dbReference type="EMBL" id="JBBXMP010000073">
    <property type="protein sequence ID" value="KAL0063817.1"/>
    <property type="molecule type" value="Genomic_DNA"/>
</dbReference>
<feature type="compositionally biased region" description="Low complexity" evidence="10">
    <location>
        <begin position="319"/>
        <end position="343"/>
    </location>
</feature>
<dbReference type="PROSITE" id="PS51910">
    <property type="entry name" value="GH18_2"/>
    <property type="match status" value="1"/>
</dbReference>
<reference evidence="12 13" key="1">
    <citation type="submission" date="2024-05" db="EMBL/GenBank/DDBJ databases">
        <title>A draft genome resource for the thread blight pathogen Marasmius tenuissimus strain MS-2.</title>
        <authorList>
            <person name="Yulfo-Soto G.E."/>
            <person name="Baruah I.K."/>
            <person name="Amoako-Attah I."/>
            <person name="Bukari Y."/>
            <person name="Meinhardt L.W."/>
            <person name="Bailey B.A."/>
            <person name="Cohen S.P."/>
        </authorList>
    </citation>
    <scope>NUCLEOTIDE SEQUENCE [LARGE SCALE GENOMIC DNA]</scope>
    <source>
        <strain evidence="12 13">MS-2</strain>
    </source>
</reference>
<evidence type="ECO:0000256" key="3">
    <source>
        <dbReference type="ARBA" id="ARBA00022801"/>
    </source>
</evidence>
<evidence type="ECO:0000256" key="1">
    <source>
        <dbReference type="ARBA" id="ARBA00000822"/>
    </source>
</evidence>
<name>A0ABR2ZRR5_9AGAR</name>
<dbReference type="InterPro" id="IPR036573">
    <property type="entry name" value="CBM_sf_5/12"/>
</dbReference>
<protein>
    <recommendedName>
        <fullName evidence="2">chitinase</fullName>
        <ecNumber evidence="2">3.2.1.14</ecNumber>
    </recommendedName>
</protein>
<evidence type="ECO:0000259" key="11">
    <source>
        <dbReference type="PROSITE" id="PS51910"/>
    </source>
</evidence>
<dbReference type="InterPro" id="IPR001223">
    <property type="entry name" value="Glyco_hydro18_cat"/>
</dbReference>
<evidence type="ECO:0000313" key="13">
    <source>
        <dbReference type="Proteomes" id="UP001437256"/>
    </source>
</evidence>
<evidence type="ECO:0000256" key="8">
    <source>
        <dbReference type="RuleBase" id="RU000489"/>
    </source>
</evidence>
<feature type="region of interest" description="Disordered" evidence="10">
    <location>
        <begin position="305"/>
        <end position="366"/>
    </location>
</feature>
<dbReference type="PROSITE" id="PS01095">
    <property type="entry name" value="GH18_1"/>
    <property type="match status" value="1"/>
</dbReference>
<sequence>MCQDKGKIVTLSLGGDTANNPGPVTFSSDAQAEQFADTVWNLFLGGSSTSRPFGNAVLDGIDLDIEGPVPSTGYVAFVNRIRSHTDQANKKYYVTAAPQCPYPDQTLGSILNGARFDAVYVQFYNNPGCQASSGNINFNQWDQWAKTESRNKDVKIFLGVPGASPTAASPASYVDPDTLGELAKLIQDQYSSFGGVMLWDASQAYANGRYDVAIKSALTGATGGGGEGGGGGGGGSGGCSGTPAWSSSVPYNGGAQVTYNGHLWTAKWWTQAETPGSGSSVWTDDGVCFAGSFLGTSTAAEFTSAVSPESTAGPTVRPSSSVTEATSTLESSAVASASSSSVSDKSADNGQDGETRPKKASRFFRI</sequence>
<dbReference type="SMART" id="SM00495">
    <property type="entry name" value="ChtBD3"/>
    <property type="match status" value="1"/>
</dbReference>
<dbReference type="SUPFAM" id="SSF51055">
    <property type="entry name" value="Carbohydrate binding domain"/>
    <property type="match status" value="1"/>
</dbReference>
<dbReference type="Gene3D" id="3.20.20.80">
    <property type="entry name" value="Glycosidases"/>
    <property type="match status" value="1"/>
</dbReference>
<dbReference type="InterPro" id="IPR017853">
    <property type="entry name" value="GH"/>
</dbReference>
<dbReference type="PANTHER" id="PTHR45708">
    <property type="entry name" value="ENDOCHITINASE"/>
    <property type="match status" value="1"/>
</dbReference>
<comment type="similarity">
    <text evidence="9">Belongs to the glycosyl hydrolase 18 family.</text>
</comment>
<keyword evidence="13" id="KW-1185">Reference proteome</keyword>
<dbReference type="CDD" id="cd12215">
    <property type="entry name" value="ChiC_BD"/>
    <property type="match status" value="1"/>
</dbReference>
<keyword evidence="7" id="KW-0624">Polysaccharide degradation</keyword>
<evidence type="ECO:0000313" key="12">
    <source>
        <dbReference type="EMBL" id="KAL0063817.1"/>
    </source>
</evidence>
<keyword evidence="4" id="KW-0146">Chitin degradation</keyword>
<dbReference type="PANTHER" id="PTHR45708:SF49">
    <property type="entry name" value="ENDOCHITINASE"/>
    <property type="match status" value="1"/>
</dbReference>
<dbReference type="InterPro" id="IPR050542">
    <property type="entry name" value="Glycosyl_Hydrlase18_Chitinase"/>
</dbReference>
<dbReference type="EC" id="3.2.1.14" evidence="2"/>
<evidence type="ECO:0000256" key="10">
    <source>
        <dbReference type="SAM" id="MobiDB-lite"/>
    </source>
</evidence>
<accession>A0ABR2ZRR5</accession>
<dbReference type="SUPFAM" id="SSF51445">
    <property type="entry name" value="(Trans)glycosidases"/>
    <property type="match status" value="1"/>
</dbReference>
<dbReference type="GO" id="GO:0008843">
    <property type="term" value="F:endochitinase activity"/>
    <property type="evidence" value="ECO:0007669"/>
    <property type="project" value="UniProtKB-EC"/>
</dbReference>
<evidence type="ECO:0000256" key="4">
    <source>
        <dbReference type="ARBA" id="ARBA00023024"/>
    </source>
</evidence>
<keyword evidence="5" id="KW-0119">Carbohydrate metabolism</keyword>
<dbReference type="InterPro" id="IPR003610">
    <property type="entry name" value="CBM5/12"/>
</dbReference>
<evidence type="ECO:0000256" key="2">
    <source>
        <dbReference type="ARBA" id="ARBA00012729"/>
    </source>
</evidence>
<evidence type="ECO:0000256" key="7">
    <source>
        <dbReference type="ARBA" id="ARBA00023326"/>
    </source>
</evidence>
<comment type="caution">
    <text evidence="12">The sequence shown here is derived from an EMBL/GenBank/DDBJ whole genome shotgun (WGS) entry which is preliminary data.</text>
</comment>
<keyword evidence="3 8" id="KW-0378">Hydrolase</keyword>
<dbReference type="Gene3D" id="2.10.10.20">
    <property type="entry name" value="Carbohydrate-binding module superfamily 5/12"/>
    <property type="match status" value="1"/>
</dbReference>
<feature type="domain" description="GH18" evidence="11">
    <location>
        <begin position="1"/>
        <end position="221"/>
    </location>
</feature>
<evidence type="ECO:0000256" key="5">
    <source>
        <dbReference type="ARBA" id="ARBA00023277"/>
    </source>
</evidence>
<evidence type="ECO:0000256" key="6">
    <source>
        <dbReference type="ARBA" id="ARBA00023295"/>
    </source>
</evidence>
<dbReference type="Pfam" id="PF00704">
    <property type="entry name" value="Glyco_hydro_18"/>
    <property type="match status" value="1"/>
</dbReference>
<dbReference type="Pfam" id="PF02839">
    <property type="entry name" value="CBM_5_12"/>
    <property type="match status" value="1"/>
</dbReference>
<proteinExistence type="inferred from homology"/>